<name>A0AA86RDX8_9EUKA</name>
<evidence type="ECO:0000313" key="4">
    <source>
        <dbReference type="EMBL" id="CAL5982816.1"/>
    </source>
</evidence>
<feature type="region of interest" description="Disordered" evidence="2">
    <location>
        <begin position="48"/>
        <end position="73"/>
    </location>
</feature>
<organism evidence="3">
    <name type="scientific">Hexamita inflata</name>
    <dbReference type="NCBI Taxonomy" id="28002"/>
    <lineage>
        <taxon>Eukaryota</taxon>
        <taxon>Metamonada</taxon>
        <taxon>Diplomonadida</taxon>
        <taxon>Hexamitidae</taxon>
        <taxon>Hexamitinae</taxon>
        <taxon>Hexamita</taxon>
    </lineage>
</organism>
<proteinExistence type="predicted"/>
<keyword evidence="5" id="KW-1185">Reference proteome</keyword>
<dbReference type="SUPFAM" id="SSF82185">
    <property type="entry name" value="Histone H3 K4-specific methyltransferase SET7/9 N-terminal domain"/>
    <property type="match status" value="2"/>
</dbReference>
<feature type="compositionally biased region" description="Polar residues" evidence="2">
    <location>
        <begin position="48"/>
        <end position="65"/>
    </location>
</feature>
<sequence>MKVTKFSQTHELLHYICQQVDNNAEQIKIMQKDICEIKNKLEQLYLQQQSGNSENEPNGNLSTKLNSKESQNETPTILQVNIEGQQNLSGGRVYEGEFFNGQISGLGKIIYQNKSSLQGDFINDSEILNGHYTTENGNILCFSLFKDNLFENPILNYKSGDRCSFKSRLNFNSPLLLRLISSTHFNIIGLSQAELDQLNEINVSNVDSKQNQQNEQTVENDQIKYPNGDVFTGSTSNKKPVKGKMTFKNGKEYNGSYLNEVFHGQGTFTYKNKNKLYGEFKEGKLISGKMKFINKDKCDLKNVNEEPTKGLLLEMGSWNNFNDGKLKESQKEKIFNVKIQGFTKAEQKQNPENTNKDSETKQQKVDKTTNIIINLKEFKEKKENVGLALIKYFEKQIPEVIKTEVLNDLNLALTLKSENTEKITNTISQLRIKGQMLTYYIQEFKQ</sequence>
<gene>
    <name evidence="3" type="ORF">HINF_LOCUS64219</name>
    <name evidence="4" type="ORF">HINF_LOCUS7319</name>
</gene>
<dbReference type="Pfam" id="PF02493">
    <property type="entry name" value="MORN"/>
    <property type="match status" value="2"/>
</dbReference>
<dbReference type="InterPro" id="IPR003409">
    <property type="entry name" value="MORN"/>
</dbReference>
<accession>A0AA86RDX8</accession>
<dbReference type="Proteomes" id="UP001642409">
    <property type="component" value="Unassembled WGS sequence"/>
</dbReference>
<protein>
    <submittedName>
        <fullName evidence="3">Phosphatidylinositol-4-phosphate 5-kinase</fullName>
    </submittedName>
    <submittedName>
        <fullName evidence="4">Phosphatidylinositol-4-phosphate_5-kinase</fullName>
    </submittedName>
</protein>
<dbReference type="Gene3D" id="2.20.110.10">
    <property type="entry name" value="Histone H3 K4-specific methyltransferase SET7/9 N-terminal domain"/>
    <property type="match status" value="2"/>
</dbReference>
<evidence type="ECO:0000256" key="2">
    <source>
        <dbReference type="SAM" id="MobiDB-lite"/>
    </source>
</evidence>
<dbReference type="EMBL" id="CATOUU010001174">
    <property type="protein sequence ID" value="CAI9976574.1"/>
    <property type="molecule type" value="Genomic_DNA"/>
</dbReference>
<reference evidence="3" key="1">
    <citation type="submission" date="2023-06" db="EMBL/GenBank/DDBJ databases">
        <authorList>
            <person name="Kurt Z."/>
        </authorList>
    </citation>
    <scope>NUCLEOTIDE SEQUENCE</scope>
</reference>
<evidence type="ECO:0000256" key="1">
    <source>
        <dbReference type="ARBA" id="ARBA00022737"/>
    </source>
</evidence>
<dbReference type="SMART" id="SM00698">
    <property type="entry name" value="MORN"/>
    <property type="match status" value="2"/>
</dbReference>
<dbReference type="PANTHER" id="PTHR43215">
    <property type="entry name" value="RADIAL SPOKE HEAD 1 HOMOLOG"/>
    <property type="match status" value="1"/>
</dbReference>
<reference evidence="4 5" key="2">
    <citation type="submission" date="2024-07" db="EMBL/GenBank/DDBJ databases">
        <authorList>
            <person name="Akdeniz Z."/>
        </authorList>
    </citation>
    <scope>NUCLEOTIDE SEQUENCE [LARGE SCALE GENOMIC DNA]</scope>
</reference>
<dbReference type="EMBL" id="CAXDID020000015">
    <property type="protein sequence ID" value="CAL5982816.1"/>
    <property type="molecule type" value="Genomic_DNA"/>
</dbReference>
<keyword evidence="1" id="KW-0677">Repeat</keyword>
<dbReference type="AlphaFoldDB" id="A0AA86RDX8"/>
<evidence type="ECO:0000313" key="3">
    <source>
        <dbReference type="EMBL" id="CAI9976574.1"/>
    </source>
</evidence>
<dbReference type="PANTHER" id="PTHR43215:SF14">
    <property type="entry name" value="RADIAL SPOKE HEAD 1 HOMOLOG"/>
    <property type="match status" value="1"/>
</dbReference>
<evidence type="ECO:0000313" key="5">
    <source>
        <dbReference type="Proteomes" id="UP001642409"/>
    </source>
</evidence>
<comment type="caution">
    <text evidence="3">The sequence shown here is derived from an EMBL/GenBank/DDBJ whole genome shotgun (WGS) entry which is preliminary data.</text>
</comment>